<dbReference type="SUPFAM" id="SSF53098">
    <property type="entry name" value="Ribonuclease H-like"/>
    <property type="match status" value="1"/>
</dbReference>
<protein>
    <recommendedName>
        <fullName evidence="1">3'-5' exonuclease domain-containing protein</fullName>
    </recommendedName>
</protein>
<evidence type="ECO:0000313" key="3">
    <source>
        <dbReference type="Proteomes" id="UP000001055"/>
    </source>
</evidence>
<proteinExistence type="predicted"/>
<evidence type="ECO:0000313" key="2">
    <source>
        <dbReference type="EMBL" id="EAT77849.1"/>
    </source>
</evidence>
<dbReference type="Gene3D" id="3.30.420.10">
    <property type="entry name" value="Ribonuclease H-like superfamily/Ribonuclease H"/>
    <property type="match status" value="1"/>
</dbReference>
<dbReference type="eggNOG" id="ENOG502S8YH">
    <property type="taxonomic scope" value="Eukaryota"/>
</dbReference>
<evidence type="ECO:0000259" key="1">
    <source>
        <dbReference type="Pfam" id="PF01612"/>
    </source>
</evidence>
<feature type="domain" description="3'-5' exonuclease" evidence="1">
    <location>
        <begin position="17"/>
        <end position="205"/>
    </location>
</feature>
<sequence length="279" mass="30965">MNQPSPEIIDTTLQVSALVDWLQTHHNPSNPSSPIIYLDLEGVPLSRSGSISILTIFLPSSARIFLIDMHTLGALAFTTPSSQGKTLKHVLEDSQITKVFFDVRNDSDALYAHYGVALQCVEDVQLMESAAREKTALRRTVIGLARCVEKNCSATSTWQAAKSRGEKLFKPELGGSYEVFNQRPIPADIVAYCAGDVGCLVQLREVFCQGKGQEWRDLVRDEAGRRVAESQRADYRPHGREKALAPWKAEQNARFDELNGEGGMTINEEMSISVVWILD</sequence>
<dbReference type="STRING" id="321614.Q0U0F1"/>
<dbReference type="KEGG" id="pno:SNOG_14657"/>
<accession>Q0U0F1</accession>
<dbReference type="InterPro" id="IPR036397">
    <property type="entry name" value="RNaseH_sf"/>
</dbReference>
<reference evidence="3" key="1">
    <citation type="journal article" date="2007" name="Plant Cell">
        <title>Dothideomycete-plant interactions illuminated by genome sequencing and EST analysis of the wheat pathogen Stagonospora nodorum.</title>
        <authorList>
            <person name="Hane J.K."/>
            <person name="Lowe R.G."/>
            <person name="Solomon P.S."/>
            <person name="Tan K.C."/>
            <person name="Schoch C.L."/>
            <person name="Spatafora J.W."/>
            <person name="Crous P.W."/>
            <person name="Kodira C."/>
            <person name="Birren B.W."/>
            <person name="Galagan J.E."/>
            <person name="Torriani S.F."/>
            <person name="McDonald B.A."/>
            <person name="Oliver R.P."/>
        </authorList>
    </citation>
    <scope>NUCLEOTIDE SEQUENCE [LARGE SCALE GENOMIC DNA]</scope>
    <source>
        <strain evidence="3">SN15 / ATCC MYA-4574 / FGSC 10173</strain>
    </source>
</reference>
<dbReference type="InterPro" id="IPR012337">
    <property type="entry name" value="RNaseH-like_sf"/>
</dbReference>
<organism evidence="2 3">
    <name type="scientific">Phaeosphaeria nodorum (strain SN15 / ATCC MYA-4574 / FGSC 10173)</name>
    <name type="common">Glume blotch fungus</name>
    <name type="synonym">Parastagonospora nodorum</name>
    <dbReference type="NCBI Taxonomy" id="321614"/>
    <lineage>
        <taxon>Eukaryota</taxon>
        <taxon>Fungi</taxon>
        <taxon>Dikarya</taxon>
        <taxon>Ascomycota</taxon>
        <taxon>Pezizomycotina</taxon>
        <taxon>Dothideomycetes</taxon>
        <taxon>Pleosporomycetidae</taxon>
        <taxon>Pleosporales</taxon>
        <taxon>Pleosporineae</taxon>
        <taxon>Phaeosphaeriaceae</taxon>
        <taxon>Parastagonospora</taxon>
    </lineage>
</organism>
<name>Q0U0F1_PHANO</name>
<dbReference type="GO" id="GO:0006139">
    <property type="term" value="P:nucleobase-containing compound metabolic process"/>
    <property type="evidence" value="ECO:0007669"/>
    <property type="project" value="InterPro"/>
</dbReference>
<dbReference type="GO" id="GO:0003676">
    <property type="term" value="F:nucleic acid binding"/>
    <property type="evidence" value="ECO:0007669"/>
    <property type="project" value="InterPro"/>
</dbReference>
<dbReference type="RefSeq" id="XP_001804841.1">
    <property type="nucleotide sequence ID" value="XM_001804789.1"/>
</dbReference>
<dbReference type="HOGENOM" id="CLU_061834_1_1_1"/>
<dbReference type="Proteomes" id="UP000001055">
    <property type="component" value="Unassembled WGS sequence"/>
</dbReference>
<dbReference type="EMBL" id="CH445357">
    <property type="protein sequence ID" value="EAT77849.1"/>
    <property type="molecule type" value="Genomic_DNA"/>
</dbReference>
<dbReference type="InterPro" id="IPR002562">
    <property type="entry name" value="3'-5'_exonuclease_dom"/>
</dbReference>
<dbReference type="GeneID" id="5981767"/>
<dbReference type="AlphaFoldDB" id="Q0U0F1"/>
<dbReference type="Pfam" id="PF01612">
    <property type="entry name" value="DNA_pol_A_exo1"/>
    <property type="match status" value="1"/>
</dbReference>
<dbReference type="VEuPathDB" id="FungiDB:JI435_146570"/>
<gene>
    <name evidence="2" type="ORF">SNOG_14657</name>
</gene>
<dbReference type="GO" id="GO:0008408">
    <property type="term" value="F:3'-5' exonuclease activity"/>
    <property type="evidence" value="ECO:0007669"/>
    <property type="project" value="InterPro"/>
</dbReference>
<dbReference type="PANTHER" id="PTHR43040:SF1">
    <property type="entry name" value="RIBONUCLEASE D"/>
    <property type="match status" value="1"/>
</dbReference>
<dbReference type="OMA" id="ATCVRND"/>
<dbReference type="InParanoid" id="Q0U0F1"/>
<dbReference type="PANTHER" id="PTHR43040">
    <property type="entry name" value="RIBONUCLEASE D"/>
    <property type="match status" value="1"/>
</dbReference>